<evidence type="ECO:0000256" key="3">
    <source>
        <dbReference type="ARBA" id="ARBA00022517"/>
    </source>
</evidence>
<accession>A0ABR4CCH7</accession>
<gene>
    <name evidence="11" type="ORF">VTL71DRAFT_1656</name>
</gene>
<dbReference type="PROSITE" id="PS00028">
    <property type="entry name" value="ZINC_FINGER_C2H2_1"/>
    <property type="match status" value="2"/>
</dbReference>
<organism evidence="11 12">
    <name type="scientific">Oculimacula yallundae</name>
    <dbReference type="NCBI Taxonomy" id="86028"/>
    <lineage>
        <taxon>Eukaryota</taxon>
        <taxon>Fungi</taxon>
        <taxon>Dikarya</taxon>
        <taxon>Ascomycota</taxon>
        <taxon>Pezizomycotina</taxon>
        <taxon>Leotiomycetes</taxon>
        <taxon>Helotiales</taxon>
        <taxon>Ploettnerulaceae</taxon>
        <taxon>Oculimacula</taxon>
    </lineage>
</organism>
<dbReference type="InterPro" id="IPR036236">
    <property type="entry name" value="Znf_C2H2_sf"/>
</dbReference>
<evidence type="ECO:0000256" key="4">
    <source>
        <dbReference type="ARBA" id="ARBA00022723"/>
    </source>
</evidence>
<feature type="domain" description="C2H2-type" evidence="10">
    <location>
        <begin position="19"/>
        <end position="41"/>
    </location>
</feature>
<dbReference type="SMART" id="SM00355">
    <property type="entry name" value="ZnF_C2H2"/>
    <property type="match status" value="4"/>
</dbReference>
<feature type="compositionally biased region" description="Polar residues" evidence="9">
    <location>
        <begin position="288"/>
        <end position="302"/>
    </location>
</feature>
<dbReference type="Pfam" id="PF12874">
    <property type="entry name" value="zf-met"/>
    <property type="match status" value="1"/>
</dbReference>
<keyword evidence="3" id="KW-0690">Ribosome biogenesis</keyword>
<comment type="subcellular location">
    <subcellularLocation>
        <location evidence="1">Cytoplasm</location>
    </subcellularLocation>
</comment>
<dbReference type="InterPro" id="IPR003604">
    <property type="entry name" value="Matrin/U1-like-C_Znf_C2H2"/>
</dbReference>
<dbReference type="PANTHER" id="PTHR13182">
    <property type="entry name" value="ZINC FINGER PROTEIN 622"/>
    <property type="match status" value="1"/>
</dbReference>
<feature type="domain" description="C2H2-type" evidence="10">
    <location>
        <begin position="85"/>
        <end position="107"/>
    </location>
</feature>
<comment type="caution">
    <text evidence="11">The sequence shown here is derived from an EMBL/GenBank/DDBJ whole genome shotgun (WGS) entry which is preliminary data.</text>
</comment>
<keyword evidence="7" id="KW-0862">Zinc</keyword>
<proteinExistence type="inferred from homology"/>
<evidence type="ECO:0000256" key="1">
    <source>
        <dbReference type="ARBA" id="ARBA00004496"/>
    </source>
</evidence>
<evidence type="ECO:0000313" key="12">
    <source>
        <dbReference type="Proteomes" id="UP001595075"/>
    </source>
</evidence>
<keyword evidence="12" id="KW-1185">Reference proteome</keyword>
<evidence type="ECO:0000259" key="10">
    <source>
        <dbReference type="PROSITE" id="PS00028"/>
    </source>
</evidence>
<keyword evidence="4" id="KW-0479">Metal-binding</keyword>
<dbReference type="Pfam" id="PF12756">
    <property type="entry name" value="zf-C2H2_2"/>
    <property type="match status" value="1"/>
</dbReference>
<evidence type="ECO:0000256" key="8">
    <source>
        <dbReference type="ARBA" id="ARBA00034126"/>
    </source>
</evidence>
<protein>
    <recommendedName>
        <fullName evidence="10">C2H2-type domain-containing protein</fullName>
    </recommendedName>
</protein>
<feature type="region of interest" description="Disordered" evidence="9">
    <location>
        <begin position="288"/>
        <end position="311"/>
    </location>
</feature>
<dbReference type="InterPro" id="IPR041661">
    <property type="entry name" value="ZN622/Rei1/Reh1_Znf-C2H2"/>
</dbReference>
<reference evidence="11 12" key="1">
    <citation type="journal article" date="2024" name="Commun. Biol.">
        <title>Comparative genomic analysis of thermophilic fungi reveals convergent evolutionary adaptations and gene losses.</title>
        <authorList>
            <person name="Steindorff A.S."/>
            <person name="Aguilar-Pontes M.V."/>
            <person name="Robinson A.J."/>
            <person name="Andreopoulos B."/>
            <person name="LaButti K."/>
            <person name="Kuo A."/>
            <person name="Mondo S."/>
            <person name="Riley R."/>
            <person name="Otillar R."/>
            <person name="Haridas S."/>
            <person name="Lipzen A."/>
            <person name="Grimwood J."/>
            <person name="Schmutz J."/>
            <person name="Clum A."/>
            <person name="Reid I.D."/>
            <person name="Moisan M.C."/>
            <person name="Butler G."/>
            <person name="Nguyen T.T.M."/>
            <person name="Dewar K."/>
            <person name="Conant G."/>
            <person name="Drula E."/>
            <person name="Henrissat B."/>
            <person name="Hansel C."/>
            <person name="Singer S."/>
            <person name="Hutchinson M.I."/>
            <person name="de Vries R.P."/>
            <person name="Natvig D.O."/>
            <person name="Powell A.J."/>
            <person name="Tsang A."/>
            <person name="Grigoriev I.V."/>
        </authorList>
    </citation>
    <scope>NUCLEOTIDE SEQUENCE [LARGE SCALE GENOMIC DNA]</scope>
    <source>
        <strain evidence="11 12">CBS 494.80</strain>
    </source>
</reference>
<feature type="region of interest" description="Disordered" evidence="9">
    <location>
        <begin position="236"/>
        <end position="258"/>
    </location>
</feature>
<comment type="similarity">
    <text evidence="8">Belongs to the REI1 family.</text>
</comment>
<keyword evidence="2" id="KW-0963">Cytoplasm</keyword>
<evidence type="ECO:0000313" key="11">
    <source>
        <dbReference type="EMBL" id="KAL2067232.1"/>
    </source>
</evidence>
<feature type="compositionally biased region" description="Polar residues" evidence="9">
    <location>
        <begin position="246"/>
        <end position="258"/>
    </location>
</feature>
<dbReference type="PANTHER" id="PTHR13182:SF8">
    <property type="entry name" value="CYTOPLASMIC 60S SUBUNIT BIOGENESIS FACTOR ZNF622"/>
    <property type="match status" value="1"/>
</dbReference>
<dbReference type="SUPFAM" id="SSF57667">
    <property type="entry name" value="beta-beta-alpha zinc fingers"/>
    <property type="match status" value="2"/>
</dbReference>
<keyword evidence="5" id="KW-0677">Repeat</keyword>
<evidence type="ECO:0000256" key="5">
    <source>
        <dbReference type="ARBA" id="ARBA00022737"/>
    </source>
</evidence>
<evidence type="ECO:0000256" key="7">
    <source>
        <dbReference type="ARBA" id="ARBA00022833"/>
    </source>
</evidence>
<evidence type="ECO:0000256" key="6">
    <source>
        <dbReference type="ARBA" id="ARBA00022771"/>
    </source>
</evidence>
<name>A0ABR4CCH7_9HELO</name>
<dbReference type="InterPro" id="IPR013087">
    <property type="entry name" value="Znf_C2H2_type"/>
</dbReference>
<evidence type="ECO:0000256" key="2">
    <source>
        <dbReference type="ARBA" id="ARBA00022490"/>
    </source>
</evidence>
<keyword evidence="6" id="KW-0863">Zinc-finger</keyword>
<dbReference type="EMBL" id="JAZHXI010000010">
    <property type="protein sequence ID" value="KAL2067232.1"/>
    <property type="molecule type" value="Genomic_DNA"/>
</dbReference>
<feature type="region of interest" description="Disordered" evidence="9">
    <location>
        <begin position="356"/>
        <end position="379"/>
    </location>
</feature>
<dbReference type="InterPro" id="IPR040025">
    <property type="entry name" value="Znf622/Rei1/Reh1"/>
</dbReference>
<dbReference type="SMART" id="SM00451">
    <property type="entry name" value="ZnF_U1"/>
    <property type="match status" value="2"/>
</dbReference>
<sequence length="379" mass="42058">MSNCSKSATGSSASSQFRCNICEIAFENNTLQRTHAKSDWHVYNLKRSLTSLPAISFPIYNTRVASIQDTSKTDDTESASYHQPCAICKKDYYSSKAYSNHLKSASHLQAVAKQEIHTDGSAVIELETIASQIASLDAVSCLFCPCSFSSLDLSMLHMQKSHNFTIPQQDSLLDLPSFLNYLSTLITTFQECLYCGQTRDNVSAIKQHMVDKGHCSLAPDAAESSEFEDFYDISEAESGEEDSTESNKTGNTILSNQTDVNELHLPSGRTVGHRSKARYFRQNHITTKTSTQKAIASDSNEVGPSPPSDRRTVMSLMRSENANKGLIGVPELEKRAVRALEKKMLKMEVRARNQYQARVERGANKQKFFKPDVPGPKNG</sequence>
<evidence type="ECO:0000256" key="9">
    <source>
        <dbReference type="SAM" id="MobiDB-lite"/>
    </source>
</evidence>
<dbReference type="Proteomes" id="UP001595075">
    <property type="component" value="Unassembled WGS sequence"/>
</dbReference>